<keyword evidence="1" id="KW-0547">Nucleotide-binding</keyword>
<evidence type="ECO:0000256" key="2">
    <source>
        <dbReference type="ARBA" id="ARBA00022840"/>
    </source>
</evidence>
<dbReference type="EMBL" id="VSSQ01015372">
    <property type="protein sequence ID" value="MPM55659.1"/>
    <property type="molecule type" value="Genomic_DNA"/>
</dbReference>
<proteinExistence type="predicted"/>
<name>A0A645ARG5_9ZZZZ</name>
<dbReference type="PIRSF" id="PIRSF005052">
    <property type="entry name" value="P-loopkin"/>
    <property type="match status" value="1"/>
</dbReference>
<dbReference type="InterPro" id="IPR005337">
    <property type="entry name" value="RapZ-like"/>
</dbReference>
<evidence type="ECO:0000259" key="4">
    <source>
        <dbReference type="Pfam" id="PF03668"/>
    </source>
</evidence>
<evidence type="ECO:0000256" key="1">
    <source>
        <dbReference type="ARBA" id="ARBA00022741"/>
    </source>
</evidence>
<dbReference type="PANTHER" id="PTHR30448:SF0">
    <property type="entry name" value="RNASE ADAPTER PROTEIN RAPZ"/>
    <property type="match status" value="1"/>
</dbReference>
<keyword evidence="2" id="KW-0067">ATP-binding</keyword>
<dbReference type="PANTHER" id="PTHR30448">
    <property type="entry name" value="RNASE ADAPTER PROTEIN RAPZ"/>
    <property type="match status" value="1"/>
</dbReference>
<dbReference type="AlphaFoldDB" id="A0A645ARG5"/>
<accession>A0A645ARG5</accession>
<dbReference type="InterPro" id="IPR053930">
    <property type="entry name" value="RapZ-like_N"/>
</dbReference>
<comment type="caution">
    <text evidence="6">The sequence shown here is derived from an EMBL/GenBank/DDBJ whole genome shotgun (WGS) entry which is preliminary data.</text>
</comment>
<reference evidence="6" key="1">
    <citation type="submission" date="2019-08" db="EMBL/GenBank/DDBJ databases">
        <authorList>
            <person name="Kucharzyk K."/>
            <person name="Murdoch R.W."/>
            <person name="Higgins S."/>
            <person name="Loffler F."/>
        </authorList>
    </citation>
    <scope>NUCLEOTIDE SEQUENCE</scope>
</reference>
<sequence length="252" mass="28718">MLPRIVEFSKQSASEIEKLAVVIDVRSGESYGNITQALEDLRKMGVPYECLFLDSQTDVLERRYKETRRTHPLSIKNRISIEEAIQRERKILQPIAENANYIIDTSVLSTAQLRDRVVSLFTEDARDGMAINVISFGFKFGTPKDSDLVFDVRCLRNPFYVPELKHKTGLDKEVYDYVFGFEEAQGLLTRLKDLLSYSLPLYLKEGKSQLSIAVGCTGGKHRSVAFARALGEFAKEQGYRTSVLHRDIERNL</sequence>
<dbReference type="GO" id="GO:0005525">
    <property type="term" value="F:GTP binding"/>
    <property type="evidence" value="ECO:0007669"/>
    <property type="project" value="UniProtKB-KW"/>
</dbReference>
<protein>
    <submittedName>
        <fullName evidence="6">Nucleotide-binding protein</fullName>
    </submittedName>
</protein>
<keyword evidence="3" id="KW-0342">GTP-binding</keyword>
<organism evidence="6">
    <name type="scientific">bioreactor metagenome</name>
    <dbReference type="NCBI Taxonomy" id="1076179"/>
    <lineage>
        <taxon>unclassified sequences</taxon>
        <taxon>metagenomes</taxon>
        <taxon>ecological metagenomes</taxon>
    </lineage>
</organism>
<dbReference type="InterPro" id="IPR027417">
    <property type="entry name" value="P-loop_NTPase"/>
</dbReference>
<dbReference type="GO" id="GO:0005524">
    <property type="term" value="F:ATP binding"/>
    <property type="evidence" value="ECO:0007669"/>
    <property type="project" value="UniProtKB-KW"/>
</dbReference>
<dbReference type="Pfam" id="PF22740">
    <property type="entry name" value="PapZ_C"/>
    <property type="match status" value="1"/>
</dbReference>
<dbReference type="NCBIfam" id="NF003828">
    <property type="entry name" value="PRK05416.1"/>
    <property type="match status" value="1"/>
</dbReference>
<evidence type="ECO:0000313" key="6">
    <source>
        <dbReference type="EMBL" id="MPM55659.1"/>
    </source>
</evidence>
<evidence type="ECO:0000259" key="5">
    <source>
        <dbReference type="Pfam" id="PF22740"/>
    </source>
</evidence>
<evidence type="ECO:0000256" key="3">
    <source>
        <dbReference type="ARBA" id="ARBA00023134"/>
    </source>
</evidence>
<feature type="domain" description="RapZ C-terminal" evidence="5">
    <location>
        <begin position="129"/>
        <end position="249"/>
    </location>
</feature>
<dbReference type="SUPFAM" id="SSF52540">
    <property type="entry name" value="P-loop containing nucleoside triphosphate hydrolases"/>
    <property type="match status" value="1"/>
</dbReference>
<feature type="domain" description="RapZ-like N-terminal" evidence="4">
    <location>
        <begin position="1"/>
        <end position="123"/>
    </location>
</feature>
<dbReference type="Pfam" id="PF03668">
    <property type="entry name" value="RapZ-like_N"/>
    <property type="match status" value="1"/>
</dbReference>
<gene>
    <name evidence="6" type="ORF">SDC9_102456</name>
</gene>
<dbReference type="InterPro" id="IPR053931">
    <property type="entry name" value="RapZ_C"/>
</dbReference>